<evidence type="ECO:0000313" key="3">
    <source>
        <dbReference type="Proteomes" id="UP000199220"/>
    </source>
</evidence>
<keyword evidence="3" id="KW-1185">Reference proteome</keyword>
<feature type="compositionally biased region" description="Acidic residues" evidence="1">
    <location>
        <begin position="49"/>
        <end position="60"/>
    </location>
</feature>
<evidence type="ECO:0000256" key="1">
    <source>
        <dbReference type="SAM" id="MobiDB-lite"/>
    </source>
</evidence>
<gene>
    <name evidence="2" type="ORF">SAMN04488554_4081</name>
</gene>
<dbReference type="AlphaFoldDB" id="A0A1H5N969"/>
<feature type="region of interest" description="Disordered" evidence="1">
    <location>
        <begin position="44"/>
        <end position="72"/>
    </location>
</feature>
<proteinExistence type="predicted"/>
<dbReference type="EMBL" id="FNTX01000002">
    <property type="protein sequence ID" value="SEE98064.1"/>
    <property type="molecule type" value="Genomic_DNA"/>
</dbReference>
<name>A0A1H5N969_9MICO</name>
<dbReference type="STRING" id="648782.SAMN04488554_4081"/>
<organism evidence="2 3">
    <name type="scientific">Ruania alba</name>
    <dbReference type="NCBI Taxonomy" id="648782"/>
    <lineage>
        <taxon>Bacteria</taxon>
        <taxon>Bacillati</taxon>
        <taxon>Actinomycetota</taxon>
        <taxon>Actinomycetes</taxon>
        <taxon>Micrococcales</taxon>
        <taxon>Ruaniaceae</taxon>
        <taxon>Ruania</taxon>
    </lineage>
</organism>
<dbReference type="Proteomes" id="UP000199220">
    <property type="component" value="Unassembled WGS sequence"/>
</dbReference>
<evidence type="ECO:0000313" key="2">
    <source>
        <dbReference type="EMBL" id="SEE98064.1"/>
    </source>
</evidence>
<sequence length="72" mass="8260">MVDQVLLERVLALDEVARHEVVAALQASFDDGRVTEEERALIDERLNEADENPDDFESLDEVERQIRSQYAS</sequence>
<reference evidence="3" key="1">
    <citation type="submission" date="2016-10" db="EMBL/GenBank/DDBJ databases">
        <authorList>
            <person name="Varghese N."/>
            <person name="Submissions S."/>
        </authorList>
    </citation>
    <scope>NUCLEOTIDE SEQUENCE [LARGE SCALE GENOMIC DNA]</scope>
    <source>
        <strain evidence="3">DSM 21368</strain>
    </source>
</reference>
<dbReference type="RefSeq" id="WP_139177868.1">
    <property type="nucleotide sequence ID" value="NZ_FNTX01000002.1"/>
</dbReference>
<protein>
    <recommendedName>
        <fullName evidence="4">Addiction module component</fullName>
    </recommendedName>
</protein>
<accession>A0A1H5N969</accession>
<evidence type="ECO:0008006" key="4">
    <source>
        <dbReference type="Google" id="ProtNLM"/>
    </source>
</evidence>